<organism evidence="3 4">
    <name type="scientific">Fannyhessea vaginae DSM 15829</name>
    <dbReference type="NCBI Taxonomy" id="525256"/>
    <lineage>
        <taxon>Bacteria</taxon>
        <taxon>Bacillati</taxon>
        <taxon>Actinomycetota</taxon>
        <taxon>Coriobacteriia</taxon>
        <taxon>Coriobacteriales</taxon>
        <taxon>Atopobiaceae</taxon>
        <taxon>Fannyhessea</taxon>
    </lineage>
</organism>
<keyword evidence="1" id="KW-0812">Transmembrane</keyword>
<feature type="transmembrane region" description="Helical" evidence="1">
    <location>
        <begin position="36"/>
        <end position="60"/>
    </location>
</feature>
<dbReference type="EMBL" id="ACGK02000001">
    <property type="protein sequence ID" value="EGF23453.1"/>
    <property type="molecule type" value="Genomic_DNA"/>
</dbReference>
<evidence type="ECO:0000256" key="1">
    <source>
        <dbReference type="SAM" id="Phobius"/>
    </source>
</evidence>
<gene>
    <name evidence="3" type="ORF">HMPREF0091_10400</name>
</gene>
<protein>
    <submittedName>
        <fullName evidence="3">DNA/RNA non-specific endonuclease</fullName>
    </submittedName>
</protein>
<dbReference type="GO" id="GO:0016787">
    <property type="term" value="F:hydrolase activity"/>
    <property type="evidence" value="ECO:0007669"/>
    <property type="project" value="InterPro"/>
</dbReference>
<accession>F1T409</accession>
<keyword evidence="1" id="KW-1133">Transmembrane helix</keyword>
<dbReference type="GO" id="GO:0046872">
    <property type="term" value="F:metal ion binding"/>
    <property type="evidence" value="ECO:0007669"/>
    <property type="project" value="InterPro"/>
</dbReference>
<proteinExistence type="predicted"/>
<dbReference type="InterPro" id="IPR001604">
    <property type="entry name" value="Endo_G_ENPP1-like_dom"/>
</dbReference>
<evidence type="ECO:0000313" key="4">
    <source>
        <dbReference type="Proteomes" id="UP000005947"/>
    </source>
</evidence>
<dbReference type="AlphaFoldDB" id="F1T409"/>
<dbReference type="Pfam" id="PF01223">
    <property type="entry name" value="Endonuclease_NS"/>
    <property type="match status" value="1"/>
</dbReference>
<keyword evidence="3" id="KW-0255">Endonuclease</keyword>
<reference evidence="3 4" key="1">
    <citation type="submission" date="2011-02" db="EMBL/GenBank/DDBJ databases">
        <authorList>
            <person name="Muzny D."/>
            <person name="Qin X."/>
            <person name="Buhay C."/>
            <person name="Dugan-Rocha S."/>
            <person name="Ding Y."/>
            <person name="Chen G."/>
            <person name="Hawes A."/>
            <person name="Holder M."/>
            <person name="Jhangiani S."/>
            <person name="Johnson A."/>
            <person name="Khan Z."/>
            <person name="Li Z."/>
            <person name="Liu W."/>
            <person name="Liu X."/>
            <person name="Perez L."/>
            <person name="Shen H."/>
            <person name="Wang Q."/>
            <person name="Watt J."/>
            <person name="Xi L."/>
            <person name="Xin Y."/>
            <person name="Zhou J."/>
            <person name="Deng J."/>
            <person name="Jiang H."/>
            <person name="Liu Y."/>
            <person name="Qu J."/>
            <person name="Song X.-Z."/>
            <person name="Zhang L."/>
            <person name="Villasana D."/>
            <person name="Johnson A."/>
            <person name="Liu J."/>
            <person name="Liyanage D."/>
            <person name="Lorensuhewa L."/>
            <person name="Robinson T."/>
            <person name="Song A."/>
            <person name="Song B.-B."/>
            <person name="Dinh H."/>
            <person name="Thornton R."/>
            <person name="Coyle M."/>
            <person name="Francisco L."/>
            <person name="Jackson L."/>
            <person name="Javaid M."/>
            <person name="Korchina V."/>
            <person name="Kovar C."/>
            <person name="Mata R."/>
            <person name="Mathew T."/>
            <person name="Ngo R."/>
            <person name="Nguyen L."/>
            <person name="Nguyen N."/>
            <person name="Okwuonu G."/>
            <person name="Ongeri F."/>
            <person name="Pham C."/>
            <person name="Simmons D."/>
            <person name="Wilczek-Boney K."/>
            <person name="Hale W."/>
            <person name="Jakkamsetti A."/>
            <person name="Pham P."/>
            <person name="Ruth R."/>
            <person name="San Lucas F."/>
            <person name="Warren J."/>
            <person name="Zhang J."/>
            <person name="Zhao Z."/>
            <person name="Zhou C."/>
            <person name="Zhu D."/>
            <person name="Lee S."/>
            <person name="Bess C."/>
            <person name="Blankenburg K."/>
            <person name="Forbes L."/>
            <person name="Fu Q."/>
            <person name="Gubbala S."/>
            <person name="Hirani K."/>
            <person name="Jayaseelan J.C."/>
            <person name="Lara F."/>
            <person name="Munidasa M."/>
            <person name="Palculict T."/>
            <person name="Patil S."/>
            <person name="Pu L.-L."/>
            <person name="Saada N."/>
            <person name="Tang L."/>
            <person name="Weissenberger G."/>
            <person name="Zhu Y."/>
            <person name="Hemphill L."/>
            <person name="Shang Y."/>
            <person name="Youmans B."/>
            <person name="Ayvaz T."/>
            <person name="Ross M."/>
            <person name="Santibanez J."/>
            <person name="Aqrawi P."/>
            <person name="Gross S."/>
            <person name="Joshi V."/>
            <person name="Fowler G."/>
            <person name="Nazareth L."/>
            <person name="Reid J."/>
            <person name="Worley K."/>
            <person name="Petrosino J."/>
            <person name="Highlander S."/>
            <person name="Gibbs R."/>
        </authorList>
    </citation>
    <scope>NUCLEOTIDE SEQUENCE [LARGE SCALE GENOMIC DNA]</scope>
    <source>
        <strain evidence="3 4">DSM 15829</strain>
    </source>
</reference>
<keyword evidence="3" id="KW-0378">Hydrolase</keyword>
<dbReference type="GO" id="GO:0004519">
    <property type="term" value="F:endonuclease activity"/>
    <property type="evidence" value="ECO:0007669"/>
    <property type="project" value="UniProtKB-KW"/>
</dbReference>
<evidence type="ECO:0000313" key="3">
    <source>
        <dbReference type="EMBL" id="EGF23453.1"/>
    </source>
</evidence>
<dbReference type="eggNOG" id="ENOG5032V8J">
    <property type="taxonomic scope" value="Bacteria"/>
</dbReference>
<feature type="domain" description="DNA/RNA non-specific endonuclease/pyrophosphatase/phosphodiesterase" evidence="2">
    <location>
        <begin position="104"/>
        <end position="264"/>
    </location>
</feature>
<evidence type="ECO:0000259" key="2">
    <source>
        <dbReference type="Pfam" id="PF01223"/>
    </source>
</evidence>
<dbReference type="Proteomes" id="UP000005947">
    <property type="component" value="Unassembled WGS sequence"/>
</dbReference>
<dbReference type="GO" id="GO:0003676">
    <property type="term" value="F:nucleic acid binding"/>
    <property type="evidence" value="ECO:0007669"/>
    <property type="project" value="InterPro"/>
</dbReference>
<name>F1T409_9ACTN</name>
<keyword evidence="4" id="KW-1185">Reference proteome</keyword>
<sequence length="282" mass="31993">MYDKTSQSPCVTLGGFLCEGAFRMRHHRVYVSLPRAFIGMALALVFAWYGFTTTPLLYVLPAQMQPAYMRRAPQVRLSQPTQWSGEHYPDYVRVVSGAYIDSDVPVGAVVYSPLDAYGRAVKVEGCVTYDMMQHGSKRQREELPNPSGWGYNKKVAIELPKGRVYHGWFWNRSHMLAKSLGGEEKLENLVCGTRMQNVGAHDDKGGMDYCEAKTRLWLKSHPDGYVYYIVTALYRADELVPRSVVVDMLSSDHTINEEVEVYNTALGYEINYNDGTFNQKSE</sequence>
<comment type="caution">
    <text evidence="3">The sequence shown here is derived from an EMBL/GenBank/DDBJ whole genome shotgun (WGS) entry which is preliminary data.</text>
</comment>
<keyword evidence="1" id="KW-0472">Membrane</keyword>
<keyword evidence="3" id="KW-0540">Nuclease</keyword>
<dbReference type="Gene3D" id="3.40.570.10">
    <property type="entry name" value="Extracellular Endonuclease, subunit A"/>
    <property type="match status" value="1"/>
</dbReference>
<dbReference type="InterPro" id="IPR044929">
    <property type="entry name" value="DNA/RNA_non-sp_Endonuclease_sf"/>
</dbReference>